<dbReference type="Proteomes" id="UP001161409">
    <property type="component" value="Unassembled WGS sequence"/>
</dbReference>
<comment type="caution">
    <text evidence="7">The sequence shown here is derived from an EMBL/GenBank/DDBJ whole genome shotgun (WGS) entry which is preliminary data.</text>
</comment>
<evidence type="ECO:0000313" key="8">
    <source>
        <dbReference type="Proteomes" id="UP001161409"/>
    </source>
</evidence>
<dbReference type="InterPro" id="IPR037062">
    <property type="entry name" value="Malic_N_dom_sf"/>
</dbReference>
<evidence type="ECO:0000259" key="6">
    <source>
        <dbReference type="SMART" id="SM01274"/>
    </source>
</evidence>
<dbReference type="InterPro" id="IPR045213">
    <property type="entry name" value="Malic_NAD-bd_bact_type"/>
</dbReference>
<evidence type="ECO:0000256" key="2">
    <source>
        <dbReference type="ARBA" id="ARBA00008756"/>
    </source>
</evidence>
<dbReference type="SMART" id="SM00919">
    <property type="entry name" value="Malic_M"/>
    <property type="match status" value="1"/>
</dbReference>
<dbReference type="CDD" id="cd05311">
    <property type="entry name" value="NAD_bind_2_malic_enz"/>
    <property type="match status" value="1"/>
</dbReference>
<dbReference type="InterPro" id="IPR036291">
    <property type="entry name" value="NAD(P)-bd_dom_sf"/>
</dbReference>
<dbReference type="Gene3D" id="3.40.50.720">
    <property type="entry name" value="NAD(P)-binding Rossmann-like Domain"/>
    <property type="match status" value="1"/>
</dbReference>
<dbReference type="Gene3D" id="3.40.50.10750">
    <property type="entry name" value="Isocitrate/Isopropylmalate dehydrogenase-like"/>
    <property type="match status" value="1"/>
</dbReference>
<dbReference type="InterPro" id="IPR051674">
    <property type="entry name" value="Malate_Decarboxylase"/>
</dbReference>
<feature type="domain" description="Malic enzyme N-terminal" evidence="6">
    <location>
        <begin position="18"/>
        <end position="151"/>
    </location>
</feature>
<feature type="domain" description="Malic enzyme NAD-binding" evidence="5">
    <location>
        <begin position="163"/>
        <end position="400"/>
    </location>
</feature>
<dbReference type="SMART" id="SM01274">
    <property type="entry name" value="malic"/>
    <property type="match status" value="1"/>
</dbReference>
<keyword evidence="8" id="KW-1185">Reference proteome</keyword>
<evidence type="ECO:0000259" key="5">
    <source>
        <dbReference type="SMART" id="SM00919"/>
    </source>
</evidence>
<evidence type="ECO:0000256" key="4">
    <source>
        <dbReference type="ARBA" id="ARBA00023268"/>
    </source>
</evidence>
<dbReference type="Gene3D" id="3.40.50.10950">
    <property type="match status" value="1"/>
</dbReference>
<dbReference type="PANTHER" id="PTHR43237:SF4">
    <property type="entry name" value="NADP-DEPENDENT MALIC ENZYME"/>
    <property type="match status" value="1"/>
</dbReference>
<keyword evidence="3" id="KW-0560">Oxidoreductase</keyword>
<dbReference type="InterPro" id="IPR012301">
    <property type="entry name" value="Malic_N_dom"/>
</dbReference>
<comment type="similarity">
    <text evidence="1">In the N-terminal section; belongs to the malic enzymes family.</text>
</comment>
<name>A0ABQ5U7U1_9PROT</name>
<reference evidence="7" key="1">
    <citation type="journal article" date="2014" name="Int. J. Syst. Evol. Microbiol.">
        <title>Complete genome of a new Firmicutes species belonging to the dominant human colonic microbiota ('Ruminococcus bicirculans') reveals two chromosomes and a selective capacity to utilize plant glucans.</title>
        <authorList>
            <consortium name="NISC Comparative Sequencing Program"/>
            <person name="Wegmann U."/>
            <person name="Louis P."/>
            <person name="Goesmann A."/>
            <person name="Henrissat B."/>
            <person name="Duncan S.H."/>
            <person name="Flint H.J."/>
        </authorList>
    </citation>
    <scope>NUCLEOTIDE SEQUENCE</scope>
    <source>
        <strain evidence="7">NBRC 103408</strain>
    </source>
</reference>
<dbReference type="InterPro" id="IPR012302">
    <property type="entry name" value="Malic_NAD-bd"/>
</dbReference>
<dbReference type="Pfam" id="PF00390">
    <property type="entry name" value="malic"/>
    <property type="match status" value="1"/>
</dbReference>
<dbReference type="InterPro" id="IPR042112">
    <property type="entry name" value="P_AcTrfase_dom2"/>
</dbReference>
<dbReference type="PANTHER" id="PTHR43237">
    <property type="entry name" value="NADP-DEPENDENT MALIC ENZYME"/>
    <property type="match status" value="1"/>
</dbReference>
<dbReference type="InterPro" id="IPR002505">
    <property type="entry name" value="PTA_PTB"/>
</dbReference>
<protein>
    <submittedName>
        <fullName evidence="7">Bifunctional malic enzyme oxidoreductase/phosphotransacetylase</fullName>
    </submittedName>
</protein>
<evidence type="ECO:0000256" key="3">
    <source>
        <dbReference type="ARBA" id="ARBA00023002"/>
    </source>
</evidence>
<dbReference type="SUPFAM" id="SSF53223">
    <property type="entry name" value="Aminoacid dehydrogenase-like, N-terminal domain"/>
    <property type="match status" value="1"/>
</dbReference>
<keyword evidence="4" id="KW-0511">Multifunctional enzyme</keyword>
<dbReference type="Pfam" id="PF03949">
    <property type="entry name" value="Malic_M"/>
    <property type="match status" value="1"/>
</dbReference>
<evidence type="ECO:0000256" key="1">
    <source>
        <dbReference type="ARBA" id="ARBA00007686"/>
    </source>
</evidence>
<evidence type="ECO:0000313" key="7">
    <source>
        <dbReference type="EMBL" id="GLQ07738.1"/>
    </source>
</evidence>
<organism evidence="7 8">
    <name type="scientific">Sneathiella chinensis</name>
    <dbReference type="NCBI Taxonomy" id="349750"/>
    <lineage>
        <taxon>Bacteria</taxon>
        <taxon>Pseudomonadati</taxon>
        <taxon>Pseudomonadota</taxon>
        <taxon>Alphaproteobacteria</taxon>
        <taxon>Sneathiellales</taxon>
        <taxon>Sneathiellaceae</taxon>
        <taxon>Sneathiella</taxon>
    </lineage>
</organism>
<sequence length="775" mass="84142">MASDLQQKALDYHRFPKAGKLTISPTKPMETQSDLALAYSPGVAHPCLAIAEDENQAASLTARGNLVGVVTNGTAVLGLGAIGPLASKPVMEGKAVLFKKFAGVDVFDIELNERDPEKLVDIIAAMEPTFGGINLEDIKAPECFIVEKLCRERMNIPVFHDDQHGTAICVAAAVYNALRVVGKDIGKVKLAACGAGAAALACLKLLVSLGLPKENIVVSDIHGVVYEGREVEMDPYKSEFAVDTNMRTLSEAVKDADIFLGCSGPGALTKDMVATMGERPIILALANPTPEILPEEVREVRPDAIIATGRSDYPNQVNNVLCFPYLFRGALDVGATEINEDMKIAAVKAIADLAQAEQSDIVTKAYGGAALSFGPEYLIPTPFDPRLYVEVAYAVAKAAMDSGVAARPVDSLELYREKLRNFIYRTRFVMKPVFDKARKQLMRVAYAEGEDERVLSAVQTVVDEGLALPILVGRRKVIEFRIEKMKLRLKLDRDFQLVDPEDDPRYREYWQAYHAIREREGVDPDTARAHIRTNTTIIGAMMVHLGHADALVCGTYGKYSKHFNRVSGIIPLRDGVRHASALHLLVSNDRALFFSDTQVREQHTAEELAELTILAADEVKRFGIEPKVALISYSNFGSADVPSARKAQAALKIINRLAPELSVEGEMKADSALVPEIRNTIFPNSRMEGAANLLIMPDLDSANISYNIAKSLGNGIAVGPILIGMSKSVHITVPSVTVRGLVNITAIAAVDAQDHQAGTMMHGLASRKKRIKGDG</sequence>
<dbReference type="InterPro" id="IPR012188">
    <property type="entry name" value="ME_PTA"/>
</dbReference>
<dbReference type="Gene3D" id="3.40.50.10380">
    <property type="entry name" value="Malic enzyme, N-terminal domain"/>
    <property type="match status" value="1"/>
</dbReference>
<dbReference type="PIRSF" id="PIRSF036684">
    <property type="entry name" value="ME_PTA"/>
    <property type="match status" value="1"/>
</dbReference>
<comment type="similarity">
    <text evidence="2">In the C-terminal section; belongs to the phosphate acetyltransferase and butyryltransferase family.</text>
</comment>
<dbReference type="SUPFAM" id="SSF51735">
    <property type="entry name" value="NAD(P)-binding Rossmann-fold domains"/>
    <property type="match status" value="1"/>
</dbReference>
<dbReference type="EMBL" id="BSNF01000008">
    <property type="protein sequence ID" value="GLQ07738.1"/>
    <property type="molecule type" value="Genomic_DNA"/>
</dbReference>
<dbReference type="RefSeq" id="WP_169561790.1">
    <property type="nucleotide sequence ID" value="NZ_BSNF01000008.1"/>
</dbReference>
<gene>
    <name evidence="7" type="primary">maeB</name>
    <name evidence="7" type="ORF">GCM10007924_29590</name>
</gene>
<dbReference type="Pfam" id="PF01515">
    <property type="entry name" value="PTA_PTB"/>
    <property type="match status" value="1"/>
</dbReference>
<dbReference type="InterPro" id="IPR042113">
    <property type="entry name" value="P_AcTrfase_dom1"/>
</dbReference>
<dbReference type="SUPFAM" id="SSF53659">
    <property type="entry name" value="Isocitrate/Isopropylmalate dehydrogenase-like"/>
    <property type="match status" value="1"/>
</dbReference>
<proteinExistence type="inferred from homology"/>
<dbReference type="InterPro" id="IPR046346">
    <property type="entry name" value="Aminoacid_DH-like_N_sf"/>
</dbReference>
<accession>A0ABQ5U7U1</accession>
<reference evidence="7" key="2">
    <citation type="submission" date="2023-01" db="EMBL/GenBank/DDBJ databases">
        <title>Draft genome sequence of Sneathiella chinensis strain NBRC 103408.</title>
        <authorList>
            <person name="Sun Q."/>
            <person name="Mori K."/>
        </authorList>
    </citation>
    <scope>NUCLEOTIDE SEQUENCE</scope>
    <source>
        <strain evidence="7">NBRC 103408</strain>
    </source>
</reference>